<dbReference type="EMBL" id="LCMF01000031">
    <property type="protein sequence ID" value="KKU29774.1"/>
    <property type="molecule type" value="Genomic_DNA"/>
</dbReference>
<reference evidence="2 3" key="1">
    <citation type="journal article" date="2015" name="Nature">
        <title>rRNA introns, odd ribosomes, and small enigmatic genomes across a large radiation of phyla.</title>
        <authorList>
            <person name="Brown C.T."/>
            <person name="Hug L.A."/>
            <person name="Thomas B.C."/>
            <person name="Sharon I."/>
            <person name="Castelle C.J."/>
            <person name="Singh A."/>
            <person name="Wilkins M.J."/>
            <person name="Williams K.H."/>
            <person name="Banfield J.F."/>
        </authorList>
    </citation>
    <scope>NUCLEOTIDE SEQUENCE [LARGE SCALE GENOMIC DNA]</scope>
</reference>
<evidence type="ECO:0000313" key="2">
    <source>
        <dbReference type="EMBL" id="KKU29774.1"/>
    </source>
</evidence>
<dbReference type="PATRIC" id="fig|1619107.3.peg.489"/>
<feature type="transmembrane region" description="Helical" evidence="1">
    <location>
        <begin position="82"/>
        <end position="107"/>
    </location>
</feature>
<gene>
    <name evidence="2" type="ORF">UX44_C0031G0007</name>
</gene>
<comment type="caution">
    <text evidence="2">The sequence shown here is derived from an EMBL/GenBank/DDBJ whole genome shotgun (WGS) entry which is preliminary data.</text>
</comment>
<sequence>MFDVLCGAGVTFLAALVAALFSLLRLAEAQGRRLALIAALAAATTPLALMFLIGATLALVQFNAGVGYDVVIEAQRAWWGSILTYVLIALFGMSVGSGIALVIHIIFPSSQDIGKPTLPWLPPREY</sequence>
<keyword evidence="1" id="KW-0812">Transmembrane</keyword>
<dbReference type="Proteomes" id="UP000034732">
    <property type="component" value="Unassembled WGS sequence"/>
</dbReference>
<keyword evidence="1" id="KW-0472">Membrane</keyword>
<feature type="transmembrane region" description="Helical" evidence="1">
    <location>
        <begin position="6"/>
        <end position="27"/>
    </location>
</feature>
<evidence type="ECO:0000313" key="3">
    <source>
        <dbReference type="Proteomes" id="UP000034732"/>
    </source>
</evidence>
<protein>
    <submittedName>
        <fullName evidence="2">Uncharacterized protein</fullName>
    </submittedName>
</protein>
<accession>A0A0G1PAA3</accession>
<dbReference type="AlphaFoldDB" id="A0A0G1PAA3"/>
<feature type="transmembrane region" description="Helical" evidence="1">
    <location>
        <begin position="34"/>
        <end position="62"/>
    </location>
</feature>
<proteinExistence type="predicted"/>
<evidence type="ECO:0000256" key="1">
    <source>
        <dbReference type="SAM" id="Phobius"/>
    </source>
</evidence>
<keyword evidence="1" id="KW-1133">Transmembrane helix</keyword>
<name>A0A0G1PAA3_UNCKA</name>
<organism evidence="2 3">
    <name type="scientific">candidate division WWE3 bacterium GW2011_GWA1_46_21</name>
    <dbReference type="NCBI Taxonomy" id="1619107"/>
    <lineage>
        <taxon>Bacteria</taxon>
        <taxon>Katanobacteria</taxon>
    </lineage>
</organism>